<sequence length="185" mass="20210">MMLSSLWNFSEMTKVTLTRVSEICTKSSWNTFKSSGICDGAEDTTSSGDDEEMSQNADVFVPQDPVPLDILKGTKLLLELLLWCSERSFSVLSFNALGVGVGFNIKAEVSFGPSANTHADINASVGIRSFFGTNFFMVVLGVIPLLDGALDDASLYIRRISELISSESDESFMDCPRTWSFSLTS</sequence>
<dbReference type="Proteomes" id="UP000827986">
    <property type="component" value="Unassembled WGS sequence"/>
</dbReference>
<keyword evidence="2" id="KW-1185">Reference proteome</keyword>
<reference evidence="1" key="1">
    <citation type="submission" date="2021-09" db="EMBL/GenBank/DDBJ databases">
        <title>The genome of Mauremys mutica provides insights into the evolution of semi-aquatic lifestyle.</title>
        <authorList>
            <person name="Gong S."/>
            <person name="Gao Y."/>
        </authorList>
    </citation>
    <scope>NUCLEOTIDE SEQUENCE</scope>
    <source>
        <strain evidence="1">MM-2020</strain>
        <tissue evidence="1">Muscle</tissue>
    </source>
</reference>
<protein>
    <submittedName>
        <fullName evidence="1">Uncharacterized protein</fullName>
    </submittedName>
</protein>
<comment type="caution">
    <text evidence="1">The sequence shown here is derived from an EMBL/GenBank/DDBJ whole genome shotgun (WGS) entry which is preliminary data.</text>
</comment>
<dbReference type="AlphaFoldDB" id="A0A9D4AT30"/>
<gene>
    <name evidence="1" type="ORF">KIL84_014044</name>
</gene>
<organism evidence="1 2">
    <name type="scientific">Mauremys mutica</name>
    <name type="common">yellowpond turtle</name>
    <dbReference type="NCBI Taxonomy" id="74926"/>
    <lineage>
        <taxon>Eukaryota</taxon>
        <taxon>Metazoa</taxon>
        <taxon>Chordata</taxon>
        <taxon>Craniata</taxon>
        <taxon>Vertebrata</taxon>
        <taxon>Euteleostomi</taxon>
        <taxon>Archelosauria</taxon>
        <taxon>Testudinata</taxon>
        <taxon>Testudines</taxon>
        <taxon>Cryptodira</taxon>
        <taxon>Durocryptodira</taxon>
        <taxon>Testudinoidea</taxon>
        <taxon>Geoemydidae</taxon>
        <taxon>Geoemydinae</taxon>
        <taxon>Mauremys</taxon>
    </lineage>
</organism>
<proteinExistence type="predicted"/>
<accession>A0A9D4AT30</accession>
<evidence type="ECO:0000313" key="1">
    <source>
        <dbReference type="EMBL" id="KAH1169454.1"/>
    </source>
</evidence>
<evidence type="ECO:0000313" key="2">
    <source>
        <dbReference type="Proteomes" id="UP000827986"/>
    </source>
</evidence>
<dbReference type="EMBL" id="JAHDVG010000485">
    <property type="protein sequence ID" value="KAH1169454.1"/>
    <property type="molecule type" value="Genomic_DNA"/>
</dbReference>
<name>A0A9D4AT30_9SAUR</name>